<sequence length="470" mass="47790">MFDLSPEEITEGSLPRALVVLAAPLLVQNLVLVVQQAVDLFWLGRLSSAAVAAVGLALPVVGLIFSLIITAPYVGTQVLVSQRIGGEDVPAARRTAATGLGLALVLGVGGGAVLWAVARPLTELLTLAQGGAGGEVTRLATVYLGVLALGLPFAAASDAVEGAFIGWGDSRAPLFISVATVAVNLALDPVLIFGWGPAPALGVQGAALATIAGYTAGFALALGLALAGRNGGIYSRAAATFDTDELRELLDVGAPVAGQGAVRQVVRVVIVVVAFAAGGAAGLAAYTVGARIASIAFVPAQGLQQATQSVVGQNLGAELPDRARRATYLGVAIAAVGLGVIGVIQWFVPGAIATAFAPELTDRALSFSVEYLRILAYGYPAIGVAYIFEAGFNGARRTRTSFVATILQFWAVRLPIAAGAGVLLGVGIDAVFWAVTISNVAAAIGLALYYRYETSSGMLQRATERATAAD</sequence>
<feature type="transmembrane region" description="Helical" evidence="10">
    <location>
        <begin position="207"/>
        <end position="227"/>
    </location>
</feature>
<gene>
    <name evidence="11" type="ORF">C450_15625</name>
</gene>
<dbReference type="PANTHER" id="PTHR43298">
    <property type="entry name" value="MULTIDRUG RESISTANCE PROTEIN NORM-RELATED"/>
    <property type="match status" value="1"/>
</dbReference>
<keyword evidence="3" id="KW-0050">Antiport</keyword>
<keyword evidence="8 10" id="KW-0472">Membrane</keyword>
<evidence type="ECO:0000256" key="1">
    <source>
        <dbReference type="ARBA" id="ARBA00004651"/>
    </source>
</evidence>
<feature type="transmembrane region" description="Helical" evidence="10">
    <location>
        <begin position="50"/>
        <end position="75"/>
    </location>
</feature>
<feature type="transmembrane region" description="Helical" evidence="10">
    <location>
        <begin position="430"/>
        <end position="450"/>
    </location>
</feature>
<dbReference type="GO" id="GO:0005886">
    <property type="term" value="C:plasma membrane"/>
    <property type="evidence" value="ECO:0007669"/>
    <property type="project" value="UniProtKB-SubCell"/>
</dbReference>
<organism evidence="11 12">
    <name type="scientific">Halococcus salifodinae DSM 8989</name>
    <dbReference type="NCBI Taxonomy" id="1227456"/>
    <lineage>
        <taxon>Archaea</taxon>
        <taxon>Methanobacteriati</taxon>
        <taxon>Methanobacteriota</taxon>
        <taxon>Stenosarchaea group</taxon>
        <taxon>Halobacteria</taxon>
        <taxon>Halobacteriales</taxon>
        <taxon>Halococcaceae</taxon>
        <taxon>Halococcus</taxon>
    </lineage>
</organism>
<protein>
    <recommendedName>
        <fullName evidence="9">Multidrug-efflux transporter</fullName>
    </recommendedName>
</protein>
<dbReference type="Pfam" id="PF01554">
    <property type="entry name" value="MatE"/>
    <property type="match status" value="2"/>
</dbReference>
<evidence type="ECO:0000256" key="4">
    <source>
        <dbReference type="ARBA" id="ARBA00022475"/>
    </source>
</evidence>
<comment type="subcellular location">
    <subcellularLocation>
        <location evidence="1">Cell membrane</location>
        <topology evidence="1">Multi-pass membrane protein</topology>
    </subcellularLocation>
</comment>
<dbReference type="InterPro" id="IPR048279">
    <property type="entry name" value="MdtK-like"/>
</dbReference>
<keyword evidence="5 10" id="KW-0812">Transmembrane</keyword>
<proteinExistence type="predicted"/>
<name>M0MXG1_9EURY</name>
<dbReference type="PATRIC" id="fig|1227456.3.peg.3169"/>
<dbReference type="GO" id="GO:0015297">
    <property type="term" value="F:antiporter activity"/>
    <property type="evidence" value="ECO:0007669"/>
    <property type="project" value="UniProtKB-KW"/>
</dbReference>
<evidence type="ECO:0000256" key="2">
    <source>
        <dbReference type="ARBA" id="ARBA00022448"/>
    </source>
</evidence>
<dbReference type="OrthoDB" id="214119at2157"/>
<feature type="transmembrane region" description="Helical" evidence="10">
    <location>
        <begin position="138"/>
        <end position="160"/>
    </location>
</feature>
<feature type="transmembrane region" description="Helical" evidence="10">
    <location>
        <begin position="368"/>
        <end position="388"/>
    </location>
</feature>
<keyword evidence="7" id="KW-0406">Ion transport</keyword>
<evidence type="ECO:0000256" key="8">
    <source>
        <dbReference type="ARBA" id="ARBA00023136"/>
    </source>
</evidence>
<evidence type="ECO:0000256" key="5">
    <source>
        <dbReference type="ARBA" id="ARBA00022692"/>
    </source>
</evidence>
<dbReference type="PANTHER" id="PTHR43298:SF2">
    <property type="entry name" value="FMN_FAD EXPORTER YEEO-RELATED"/>
    <property type="match status" value="1"/>
</dbReference>
<dbReference type="AlphaFoldDB" id="M0MXG1"/>
<feature type="transmembrane region" description="Helical" evidence="10">
    <location>
        <begin position="172"/>
        <end position="195"/>
    </location>
</feature>
<keyword evidence="2" id="KW-0813">Transport</keyword>
<evidence type="ECO:0000256" key="10">
    <source>
        <dbReference type="SAM" id="Phobius"/>
    </source>
</evidence>
<feature type="transmembrane region" description="Helical" evidence="10">
    <location>
        <begin position="96"/>
        <end position="118"/>
    </location>
</feature>
<dbReference type="NCBIfam" id="TIGR00797">
    <property type="entry name" value="matE"/>
    <property type="match status" value="1"/>
</dbReference>
<keyword evidence="4" id="KW-1003">Cell membrane</keyword>
<evidence type="ECO:0000313" key="11">
    <source>
        <dbReference type="EMBL" id="EMA49993.1"/>
    </source>
</evidence>
<feature type="transmembrane region" description="Helical" evidence="10">
    <location>
        <begin position="400"/>
        <end position="424"/>
    </location>
</feature>
<evidence type="ECO:0000313" key="12">
    <source>
        <dbReference type="Proteomes" id="UP000011625"/>
    </source>
</evidence>
<dbReference type="InterPro" id="IPR002528">
    <property type="entry name" value="MATE_fam"/>
</dbReference>
<evidence type="ECO:0000256" key="3">
    <source>
        <dbReference type="ARBA" id="ARBA00022449"/>
    </source>
</evidence>
<reference evidence="11 12" key="1">
    <citation type="journal article" date="2014" name="PLoS Genet.">
        <title>Phylogenetically driven sequencing of extremely halophilic archaea reveals strategies for static and dynamic osmo-response.</title>
        <authorList>
            <person name="Becker E.A."/>
            <person name="Seitzer P.M."/>
            <person name="Tritt A."/>
            <person name="Larsen D."/>
            <person name="Krusor M."/>
            <person name="Yao A.I."/>
            <person name="Wu D."/>
            <person name="Madern D."/>
            <person name="Eisen J.A."/>
            <person name="Darling A.E."/>
            <person name="Facciotti M.T."/>
        </authorList>
    </citation>
    <scope>NUCLEOTIDE SEQUENCE [LARGE SCALE GENOMIC DNA]</scope>
    <source>
        <strain evidence="11 12">DSM 8989</strain>
    </source>
</reference>
<dbReference type="GO" id="GO:0006811">
    <property type="term" value="P:monoatomic ion transport"/>
    <property type="evidence" value="ECO:0007669"/>
    <property type="project" value="UniProtKB-KW"/>
</dbReference>
<evidence type="ECO:0000256" key="6">
    <source>
        <dbReference type="ARBA" id="ARBA00022989"/>
    </source>
</evidence>
<dbReference type="EMBL" id="AOME01000075">
    <property type="protein sequence ID" value="EMA49993.1"/>
    <property type="molecule type" value="Genomic_DNA"/>
</dbReference>
<dbReference type="RefSeq" id="WP_005044894.1">
    <property type="nucleotide sequence ID" value="NZ_AOME01000075.1"/>
</dbReference>
<dbReference type="GO" id="GO:0042910">
    <property type="term" value="F:xenobiotic transmembrane transporter activity"/>
    <property type="evidence" value="ECO:0007669"/>
    <property type="project" value="InterPro"/>
</dbReference>
<keyword evidence="6 10" id="KW-1133">Transmembrane helix</keyword>
<dbReference type="STRING" id="1227456.C450_15625"/>
<keyword evidence="12" id="KW-1185">Reference proteome</keyword>
<dbReference type="PIRSF" id="PIRSF006603">
    <property type="entry name" value="DinF"/>
    <property type="match status" value="1"/>
</dbReference>
<dbReference type="Proteomes" id="UP000011625">
    <property type="component" value="Unassembled WGS sequence"/>
</dbReference>
<accession>M0MXG1</accession>
<feature type="transmembrane region" description="Helical" evidence="10">
    <location>
        <begin position="328"/>
        <end position="348"/>
    </location>
</feature>
<evidence type="ECO:0000256" key="7">
    <source>
        <dbReference type="ARBA" id="ARBA00023065"/>
    </source>
</evidence>
<evidence type="ECO:0000256" key="9">
    <source>
        <dbReference type="ARBA" id="ARBA00031636"/>
    </source>
</evidence>
<comment type="caution">
    <text evidence="11">The sequence shown here is derived from an EMBL/GenBank/DDBJ whole genome shotgun (WGS) entry which is preliminary data.</text>
</comment>
<feature type="transmembrane region" description="Helical" evidence="10">
    <location>
        <begin position="17"/>
        <end position="38"/>
    </location>
</feature>
<dbReference type="InterPro" id="IPR050222">
    <property type="entry name" value="MATE_MdtK"/>
</dbReference>